<dbReference type="Proteomes" id="UP000324392">
    <property type="component" value="Chromosome"/>
</dbReference>
<dbReference type="EMBL" id="AP019531">
    <property type="protein sequence ID" value="BBI92019.1"/>
    <property type="molecule type" value="Genomic_DNA"/>
</dbReference>
<gene>
    <name evidence="1" type="ORF">SSYIS1_15180</name>
</gene>
<reference evidence="1 2" key="1">
    <citation type="submission" date="2019-03" db="EMBL/GenBank/DDBJ databases">
        <title>The genome sequence of Candidatus Serratia symbiotica strain IS.</title>
        <authorList>
            <person name="Nikoh N."/>
            <person name="Koga R."/>
            <person name="Oshima K."/>
            <person name="Hattori M."/>
            <person name="Fukatsu T."/>
        </authorList>
    </citation>
    <scope>NUCLEOTIDE SEQUENCE [LARGE SCALE GENOMIC DNA]</scope>
    <source>
        <strain evidence="1 2">IS</strain>
    </source>
</reference>
<proteinExistence type="predicted"/>
<accession>A0A455VFW2</accession>
<sequence length="46" mass="5166">MLIGSTLTVTYDFDSQGAGSDGSLFQWYYKASNGQWMLTGQEPRAW</sequence>
<evidence type="ECO:0000313" key="2">
    <source>
        <dbReference type="Proteomes" id="UP000324392"/>
    </source>
</evidence>
<organism evidence="1 2">
    <name type="scientific">Serratia symbiotica</name>
    <dbReference type="NCBI Taxonomy" id="138074"/>
    <lineage>
        <taxon>Bacteria</taxon>
        <taxon>Pseudomonadati</taxon>
        <taxon>Pseudomonadota</taxon>
        <taxon>Gammaproteobacteria</taxon>
        <taxon>Enterobacterales</taxon>
        <taxon>Yersiniaceae</taxon>
        <taxon>Serratia</taxon>
    </lineage>
</organism>
<name>A0A455VFW2_9GAMM</name>
<dbReference type="AlphaFoldDB" id="A0A455VFW2"/>
<protein>
    <submittedName>
        <fullName evidence="1">Uncharacterized protein</fullName>
    </submittedName>
</protein>
<evidence type="ECO:0000313" key="1">
    <source>
        <dbReference type="EMBL" id="BBI92019.1"/>
    </source>
</evidence>